<evidence type="ECO:0000313" key="5">
    <source>
        <dbReference type="EMBL" id="RRJ92554.1"/>
    </source>
</evidence>
<sequence length="312" mass="36321">MVLEALLSSPDKRAFLKTGLRTNYIEKFNEVIVEPRIQFNYLFSNQFSTEILSEQKSQTASQVIDLQQDFLGVEKRRWVLSDNNEIPIQKSNQISLGFTFKNKNWLLTLENYYKEVNGISTRSQSFQNQLEFIKINGDYSVYGSEIIVQRNFEKFHTWISYSLSNSNYTFDSYFPEEFSNNFQIVHSVSWAGIYEWKKLKIAIGSKWNSGRPETSPTLSNMLDFSNPVKPKINYNLPNSATLSDYFTVNFSAGYSWKLDEKTTLETGISVLNLLNKKNIINRYYRINQEEFVQSVSTNSLERTPNLSLKLSF</sequence>
<organism evidence="5 6">
    <name type="scientific">Flavobacterium macacae</name>
    <dbReference type="NCBI Taxonomy" id="2488993"/>
    <lineage>
        <taxon>Bacteria</taxon>
        <taxon>Pseudomonadati</taxon>
        <taxon>Bacteroidota</taxon>
        <taxon>Flavobacteriia</taxon>
        <taxon>Flavobacteriales</taxon>
        <taxon>Flavobacteriaceae</taxon>
        <taxon>Flavobacterium</taxon>
    </lineage>
</organism>
<evidence type="ECO:0000313" key="6">
    <source>
        <dbReference type="Proteomes" id="UP000271937"/>
    </source>
</evidence>
<dbReference type="GO" id="GO:0009279">
    <property type="term" value="C:cell outer membrane"/>
    <property type="evidence" value="ECO:0007669"/>
    <property type="project" value="UniProtKB-SubCell"/>
</dbReference>
<comment type="subcellular location">
    <subcellularLocation>
        <location evidence="1">Cell outer membrane</location>
    </subcellularLocation>
</comment>
<dbReference type="EMBL" id="RQVR01000005">
    <property type="protein sequence ID" value="RRJ92554.1"/>
    <property type="molecule type" value="Genomic_DNA"/>
</dbReference>
<dbReference type="Gene3D" id="2.40.170.20">
    <property type="entry name" value="TonB-dependent receptor, beta-barrel domain"/>
    <property type="match status" value="1"/>
</dbReference>
<accession>A0A3P3WD11</accession>
<dbReference type="AlphaFoldDB" id="A0A3P3WD11"/>
<keyword evidence="6" id="KW-1185">Reference proteome</keyword>
<keyword evidence="2" id="KW-0472">Membrane</keyword>
<dbReference type="InterPro" id="IPR036942">
    <property type="entry name" value="Beta-barrel_TonB_sf"/>
</dbReference>
<evidence type="ECO:0000256" key="1">
    <source>
        <dbReference type="ARBA" id="ARBA00004442"/>
    </source>
</evidence>
<comment type="caution">
    <text evidence="5">The sequence shown here is derived from an EMBL/GenBank/DDBJ whole genome shotgun (WGS) entry which is preliminary data.</text>
</comment>
<feature type="domain" description="TonB-dependent receptor-like beta-barrel" evidence="4">
    <location>
        <begin position="53"/>
        <end position="273"/>
    </location>
</feature>
<protein>
    <submittedName>
        <fullName evidence="5">TonB-dependent receptor</fullName>
    </submittedName>
</protein>
<evidence type="ECO:0000259" key="4">
    <source>
        <dbReference type="Pfam" id="PF00593"/>
    </source>
</evidence>
<dbReference type="SUPFAM" id="SSF56935">
    <property type="entry name" value="Porins"/>
    <property type="match status" value="1"/>
</dbReference>
<keyword evidence="3" id="KW-0998">Cell outer membrane</keyword>
<dbReference type="InterPro" id="IPR000531">
    <property type="entry name" value="Beta-barrel_TonB"/>
</dbReference>
<evidence type="ECO:0000256" key="2">
    <source>
        <dbReference type="ARBA" id="ARBA00023136"/>
    </source>
</evidence>
<reference evidence="5 6" key="1">
    <citation type="submission" date="2018-11" db="EMBL/GenBank/DDBJ databases">
        <title>Flavobacterium sp. nov., YIM 102600 draft genome.</title>
        <authorList>
            <person name="Li G."/>
            <person name="Jiang Y."/>
        </authorList>
    </citation>
    <scope>NUCLEOTIDE SEQUENCE [LARGE SCALE GENOMIC DNA]</scope>
    <source>
        <strain evidence="5 6">YIM 102600</strain>
    </source>
</reference>
<gene>
    <name evidence="5" type="ORF">EG849_06115</name>
</gene>
<name>A0A3P3WD11_9FLAO</name>
<proteinExistence type="predicted"/>
<dbReference type="Pfam" id="PF00593">
    <property type="entry name" value="TonB_dep_Rec_b-barrel"/>
    <property type="match status" value="1"/>
</dbReference>
<evidence type="ECO:0000256" key="3">
    <source>
        <dbReference type="ARBA" id="ARBA00023237"/>
    </source>
</evidence>
<keyword evidence="5" id="KW-0675">Receptor</keyword>
<dbReference type="Proteomes" id="UP000271937">
    <property type="component" value="Unassembled WGS sequence"/>
</dbReference>